<dbReference type="PATRIC" id="fig|1489064.4.peg.3853"/>
<dbReference type="InterPro" id="IPR015422">
    <property type="entry name" value="PyrdxlP-dep_Trfase_small"/>
</dbReference>
<dbReference type="RefSeq" id="WP_047764510.1">
    <property type="nucleotide sequence ID" value="NZ_LAQL01000007.1"/>
</dbReference>
<evidence type="ECO:0000256" key="5">
    <source>
        <dbReference type="ARBA" id="ARBA00022898"/>
    </source>
</evidence>
<keyword evidence="3 7" id="KW-0032">Aminotransferase</keyword>
<evidence type="ECO:0000256" key="2">
    <source>
        <dbReference type="ARBA" id="ARBA00008954"/>
    </source>
</evidence>
<dbReference type="PROSITE" id="PS00600">
    <property type="entry name" value="AA_TRANSFER_CLASS_3"/>
    <property type="match status" value="1"/>
</dbReference>
<dbReference type="PANTHER" id="PTHR42684:SF3">
    <property type="entry name" value="ADENOSYLMETHIONINE-8-AMINO-7-OXONONANOATE AMINOTRANSFERASE"/>
    <property type="match status" value="1"/>
</dbReference>
<dbReference type="EMBL" id="LAQL01000007">
    <property type="protein sequence ID" value="KLN60544.1"/>
    <property type="molecule type" value="Genomic_DNA"/>
</dbReference>
<comment type="caution">
    <text evidence="7">The sequence shown here is derived from an EMBL/GenBank/DDBJ whole genome shotgun (WGS) entry which is preliminary data.</text>
</comment>
<dbReference type="NCBIfam" id="NF004767">
    <property type="entry name" value="PRK06105.1"/>
    <property type="match status" value="1"/>
</dbReference>
<dbReference type="GO" id="GO:0009102">
    <property type="term" value="P:biotin biosynthetic process"/>
    <property type="evidence" value="ECO:0007669"/>
    <property type="project" value="TreeGrafter"/>
</dbReference>
<dbReference type="Pfam" id="PF00202">
    <property type="entry name" value="Aminotran_3"/>
    <property type="match status" value="1"/>
</dbReference>
<dbReference type="STRING" id="1489064.WH96_12645"/>
<evidence type="ECO:0000256" key="6">
    <source>
        <dbReference type="RuleBase" id="RU003560"/>
    </source>
</evidence>
<keyword evidence="5 6" id="KW-0663">Pyridoxal phosphate</keyword>
<dbReference type="PIRSF" id="PIRSF000521">
    <property type="entry name" value="Transaminase_4ab_Lys_Orn"/>
    <property type="match status" value="1"/>
</dbReference>
<evidence type="ECO:0000313" key="8">
    <source>
        <dbReference type="Proteomes" id="UP000035444"/>
    </source>
</evidence>
<dbReference type="InterPro" id="IPR005814">
    <property type="entry name" value="Aminotrans_3"/>
</dbReference>
<keyword evidence="8" id="KW-1185">Reference proteome</keyword>
<sequence length="465" mass="50763">MRNTSSTIAPNSTAGRDIAYCLHPYTNARAHEEKGPLVITHGKGINVFDDQGNSYIEAMAGLWSTSLGFGEERLIEAANKQMKQLPYYHSFTHKTPIPPIELSEKLLSMAPVPMSKVFFANSGSEANDTVVKLVWYYNNAIGRPEKKKIISRIKGYHGVTVASASMTGLPANHTDFDLPIDNILHTSCPHYWRFGQGGESEDDFSTRMADDLEKMILDEGPETIAAFIGEPVMGAGGVIIPPKDYWAKIQAVLKKYDILLIADEVICGFGRTGNAFGCETFGMKPDIISVAKALSSSYLPISAVMITDELYQGIADNSAKIGVLGHGYTYSGHPVCAAVALETLKIYEERDLFVEAAKVGEYLQASLAQFKDHPLVGEVRGVGLIAAVELVQSKETKASFDPIGKVGTYLNERAIEEGLIIRNMGDSIAFCPPLIITTDEVDQTIERFNIALAKTLDWVKAEGMI</sequence>
<dbReference type="FunFam" id="3.40.640.10:FF:000014">
    <property type="entry name" value="Adenosylmethionine-8-amino-7-oxononanoate aminotransferase, probable"/>
    <property type="match status" value="1"/>
</dbReference>
<protein>
    <submittedName>
        <fullName evidence="7">Aminotransferase</fullName>
    </submittedName>
</protein>
<dbReference type="InterPro" id="IPR015424">
    <property type="entry name" value="PyrdxlP-dep_Trfase"/>
</dbReference>
<comment type="cofactor">
    <cofactor evidence="1">
        <name>pyridoxal 5'-phosphate</name>
        <dbReference type="ChEBI" id="CHEBI:597326"/>
    </cofactor>
</comment>
<dbReference type="PANTHER" id="PTHR42684">
    <property type="entry name" value="ADENOSYLMETHIONINE-8-AMINO-7-OXONONANOATE AMINOTRANSFERASE"/>
    <property type="match status" value="1"/>
</dbReference>
<name>A0A0H2MDD9_9PROT</name>
<organism evidence="7 8">
    <name type="scientific">Kiloniella spongiae</name>
    <dbReference type="NCBI Taxonomy" id="1489064"/>
    <lineage>
        <taxon>Bacteria</taxon>
        <taxon>Pseudomonadati</taxon>
        <taxon>Pseudomonadota</taxon>
        <taxon>Alphaproteobacteria</taxon>
        <taxon>Rhodospirillales</taxon>
        <taxon>Kiloniellaceae</taxon>
        <taxon>Kiloniella</taxon>
    </lineage>
</organism>
<dbReference type="InterPro" id="IPR015421">
    <property type="entry name" value="PyrdxlP-dep_Trfase_major"/>
</dbReference>
<dbReference type="SUPFAM" id="SSF53383">
    <property type="entry name" value="PLP-dependent transferases"/>
    <property type="match status" value="1"/>
</dbReference>
<gene>
    <name evidence="7" type="ORF">WH96_12645</name>
</gene>
<accession>A0A0H2MDD9</accession>
<dbReference type="Gene3D" id="3.90.1150.10">
    <property type="entry name" value="Aspartate Aminotransferase, domain 1"/>
    <property type="match status" value="1"/>
</dbReference>
<evidence type="ECO:0000256" key="1">
    <source>
        <dbReference type="ARBA" id="ARBA00001933"/>
    </source>
</evidence>
<dbReference type="AlphaFoldDB" id="A0A0H2MDD9"/>
<comment type="similarity">
    <text evidence="2 6">Belongs to the class-III pyridoxal-phosphate-dependent aminotransferase family.</text>
</comment>
<keyword evidence="4 7" id="KW-0808">Transferase</keyword>
<dbReference type="GO" id="GO:0030170">
    <property type="term" value="F:pyridoxal phosphate binding"/>
    <property type="evidence" value="ECO:0007669"/>
    <property type="project" value="InterPro"/>
</dbReference>
<dbReference type="GO" id="GO:0004015">
    <property type="term" value="F:adenosylmethionine-8-amino-7-oxononanoate transaminase activity"/>
    <property type="evidence" value="ECO:0007669"/>
    <property type="project" value="TreeGrafter"/>
</dbReference>
<dbReference type="Proteomes" id="UP000035444">
    <property type="component" value="Unassembled WGS sequence"/>
</dbReference>
<dbReference type="InterPro" id="IPR049704">
    <property type="entry name" value="Aminotrans_3_PPA_site"/>
</dbReference>
<evidence type="ECO:0000256" key="3">
    <source>
        <dbReference type="ARBA" id="ARBA00022576"/>
    </source>
</evidence>
<dbReference type="CDD" id="cd00610">
    <property type="entry name" value="OAT_like"/>
    <property type="match status" value="1"/>
</dbReference>
<evidence type="ECO:0000313" key="7">
    <source>
        <dbReference type="EMBL" id="KLN60544.1"/>
    </source>
</evidence>
<dbReference type="Gene3D" id="3.40.640.10">
    <property type="entry name" value="Type I PLP-dependent aspartate aminotransferase-like (Major domain)"/>
    <property type="match status" value="1"/>
</dbReference>
<evidence type="ECO:0000256" key="4">
    <source>
        <dbReference type="ARBA" id="ARBA00022679"/>
    </source>
</evidence>
<reference evidence="7 8" key="1">
    <citation type="submission" date="2015-03" db="EMBL/GenBank/DDBJ databases">
        <title>Genome Sequence of Kiloniella spongiae MEBiC09566, isolated from a marine sponge.</title>
        <authorList>
            <person name="Shao Z."/>
            <person name="Wang L."/>
            <person name="Li X."/>
        </authorList>
    </citation>
    <scope>NUCLEOTIDE SEQUENCE [LARGE SCALE GENOMIC DNA]</scope>
    <source>
        <strain evidence="7 8">MEBiC09566</strain>
    </source>
</reference>
<proteinExistence type="inferred from homology"/>
<dbReference type="GO" id="GO:0009448">
    <property type="term" value="P:gamma-aminobutyric acid metabolic process"/>
    <property type="evidence" value="ECO:0007669"/>
    <property type="project" value="TreeGrafter"/>
</dbReference>
<dbReference type="OrthoDB" id="9801834at2"/>
<dbReference type="NCBIfam" id="NF005682">
    <property type="entry name" value="PRK07480.1"/>
    <property type="match status" value="1"/>
</dbReference>